<evidence type="ECO:0000313" key="3">
    <source>
        <dbReference type="EMBL" id="KAI2657630.1"/>
    </source>
</evidence>
<dbReference type="PANTHER" id="PTHR21292:SF12">
    <property type="entry name" value="EXOCYST COMPLEX COMPONENT 3-LIKE PROTEIN"/>
    <property type="match status" value="1"/>
</dbReference>
<evidence type="ECO:0000256" key="2">
    <source>
        <dbReference type="SAM" id="MobiDB-lite"/>
    </source>
</evidence>
<protein>
    <submittedName>
        <fullName evidence="3">Tumor necrosis factor alpha-induced protein 2</fullName>
    </submittedName>
</protein>
<gene>
    <name evidence="3" type="ORF">H4Q32_008995</name>
</gene>
<dbReference type="PANTHER" id="PTHR21292">
    <property type="entry name" value="EXOCYST COMPLEX COMPONENT SEC6-RELATED"/>
    <property type="match status" value="1"/>
</dbReference>
<dbReference type="EMBL" id="JACTAM010000013">
    <property type="protein sequence ID" value="KAI2657630.1"/>
    <property type="molecule type" value="Genomic_DNA"/>
</dbReference>
<dbReference type="InterPro" id="IPR042532">
    <property type="entry name" value="EXOC3/Sec6_C"/>
</dbReference>
<organism evidence="3 4">
    <name type="scientific">Labeo rohita</name>
    <name type="common">Indian major carp</name>
    <name type="synonym">Cyprinus rohita</name>
    <dbReference type="NCBI Taxonomy" id="84645"/>
    <lineage>
        <taxon>Eukaryota</taxon>
        <taxon>Metazoa</taxon>
        <taxon>Chordata</taxon>
        <taxon>Craniata</taxon>
        <taxon>Vertebrata</taxon>
        <taxon>Euteleostomi</taxon>
        <taxon>Actinopterygii</taxon>
        <taxon>Neopterygii</taxon>
        <taxon>Teleostei</taxon>
        <taxon>Ostariophysi</taxon>
        <taxon>Cypriniformes</taxon>
        <taxon>Cyprinidae</taxon>
        <taxon>Labeoninae</taxon>
        <taxon>Labeonini</taxon>
        <taxon>Labeo</taxon>
    </lineage>
</organism>
<keyword evidence="4" id="KW-1185">Reference proteome</keyword>
<dbReference type="Pfam" id="PF06046">
    <property type="entry name" value="Sec6"/>
    <property type="match status" value="2"/>
</dbReference>
<proteinExistence type="inferred from homology"/>
<dbReference type="Gene3D" id="1.10.357.70">
    <property type="entry name" value="Exocyst complex component Sec6, C-terminal domain"/>
    <property type="match status" value="3"/>
</dbReference>
<dbReference type="InterPro" id="IPR010326">
    <property type="entry name" value="EXOC3/Sec6"/>
</dbReference>
<accession>A0ABQ8M4S1</accession>
<evidence type="ECO:0000256" key="1">
    <source>
        <dbReference type="ARBA" id="ARBA00009447"/>
    </source>
</evidence>
<reference evidence="3 4" key="1">
    <citation type="submission" date="2022-01" db="EMBL/GenBank/DDBJ databases">
        <title>A high-quality chromosome-level genome assembly of rohu carp, Labeo rohita.</title>
        <authorList>
            <person name="Arick M.A. II"/>
            <person name="Hsu C.-Y."/>
            <person name="Magbanua Z."/>
            <person name="Pechanova O."/>
            <person name="Grover C."/>
            <person name="Miller E."/>
            <person name="Thrash A."/>
            <person name="Ezzel L."/>
            <person name="Alam S."/>
            <person name="Benzie J."/>
            <person name="Hamilton M."/>
            <person name="Karsi A."/>
            <person name="Lawrence M.L."/>
            <person name="Peterson D.G."/>
        </authorList>
    </citation>
    <scope>NUCLEOTIDE SEQUENCE [LARGE SCALE GENOMIC DNA]</scope>
    <source>
        <strain evidence="4">BAU-BD-2019</strain>
        <tissue evidence="3">Blood</tissue>
    </source>
</reference>
<feature type="region of interest" description="Disordered" evidence="2">
    <location>
        <begin position="573"/>
        <end position="595"/>
    </location>
</feature>
<comment type="similarity">
    <text evidence="1">Belongs to the SEC6 family.</text>
</comment>
<sequence>MCAAQTLCLKELHHFVQEYVHAAEECLEKQQHLKKNPVHLFQLISTCRQLRFFAPQLNNPPVNNSDNLSNIIHMLEELEDHALSIVQKMMKHLAKTFLRHYFKEEGEQIQMLTEAIQEQCASLPQTDVGKEIKEIFVNVAYDCVSHEYLDCLINSKFRRLERRWENSGSDDQRNHLLQRMSEVLLCSDVDALKITCCDLYRDFPQDSKQYVPDLLRWKKVLSERQVREVLAMSRDLGLNLQAKRFSINNQTLMTVTTAAMPKISFSQDWQQKYLQEIDQFMENHFPILPSPGSQVQQIQDFLKSTQTMICNEVCRLTPALKDAGLQVHLMDSYSRHLFTNLELLLNRDLSNGISMTLQNILHYDEEDGHNEDLMDEETFIRVHIDVTQVAPKERECKARLRIFLISHCLNYAILDAKKVDLKLERTQSMIYDEVLRLTPALKDTGLLDHQLQPSHLYQSGPPPKQRSVCKLALLPYYVGKSFFLQIEMSTRLQCIFENEKQHVHNVDSITEETFNSIHIDVIQNLHYAILDWSRLYKYSVVESCVVLFRNKYGVEANEKLSFLRRKSMNRNKEKPLIEKQDQTGGEQKSECTSPQSGVPDLIILDAEARNKIVLNTLRTILSDQSTSEDFEYAVEVSKSLSKLNNNYSQEWLCKYLQEIDQFVERRFPTLPAEGPQGSQIPDFLKSAQSMIRNDVSRLTPVLKDAGLLVHLIDSYSRHIFTNLDLLLNRDLTVQEIFCLLLWGKDVFLSPDSQHFCRVDDPLLLTGWIERATGKLLPKLQNDISTNLQNILCYDEKHEHNEDSVDEETFIRVHLDVTQCLNAVIQSSKEFSHTLMCTAQTLCLKELHHFVQKYVHAAKERLEKQQHLKKNSGHLFRLISTCRQLRSFTSKKNSAINNSDDLSNIMHMLKELEDHALSIVQKMMKHLAQTFLRCYFKEEGKQIQMLTKAVQEQCASLPQTDVGKEIQEIFVNVAYDCVSHEYLDCLMKSKFRRLEKRWGNVGERMKVDAFSLHNTFTELSGSDDQRNHLLQRMSEVLLCSDVDALKITCCHLFRDFPQDSKQYVHGLLRWNGVLSERQVREVLDVSRDCLAQKPSLVEVSGETGLNILRTILNKQSNPDDTVTTVAMPKVSFSQDWHQKYLHEIDQFVENHFPILPSPGSQVQQIQDFLKSTQTMICNEVCRLTPVLKDAGLQVHLMDSYSRHLFTNLELLLNRDLSNILHYDEEDGHNEDLMDEETFIRVHIDVTQCLNYAILDAKKVDLMLEVQVLCSGELHGFVQKCCATQISPNTNKNDINSSTICMLQELEDNATSNVRQIMTRLAQANLERHFEKRNGHIDILMKEIQRQCACLPETASEIKVVVVKIAYDSVSKMYLECLMKTKFKKLEKCWGNAEKKIKEDVQYFYKTFSELNSIAAQQNQLLLKMIEVLHCSDVDALKITCCELFRDFPQESEQYVPGLLRWKGVLSERQVRDVLEVSREFGLHPSPDVLEFKEMKSLFRWKTKKGNEEKPLMKTIEQTDDVEARKKRGLNTLRKLLNDQSTPEDFAAEELKTLSKLNDSYSQDLFCEYLQEIDQFVERRFPTLPAEGPRGEQIQDFLKSAQSLIYDDVHRLIPVLKDAGLLVHLMGSYSRHLFTNLDLLLNRDLSVQEIFCLLLWGKDVFFSPDSQHFFRVDDPLLLTGWIERAKRKLLPKLQNDISTTLQSILHYDEQHGHDEDSMDEESFIRVHLDVTQCLNAFIQSSKEFSHTLMCTTQTLCLKELHHFVQEYVYAEKKRLEKQQHLKKNSVHLFRLISTCRQLRFYASQLDNPAINNSDDLSHTSLMLEELEDHALSIVQEMMKHLAQTFLRRYFKEEGVRIQILTEAIKKQCASLPQSDVGKEIQEIFVNVASDCISHMYLDCLMKSKLRQLEKRWGNSGSNDQRNHLLQRMSEVLLCSDVDALKITCCHLFRDFRHDSEQFVPGLLRWKRVLSKRQVREVLDVSREFGLDPKPKHFTCSINEESYSLVDNMLEEMTEDTCNEIHNSKGEQQTESIINSAPQNRPGVEETGKKVLDTFKQILSDTSNTQNLSFKTAVLQRWGQQYGFTINSNPQDYPCEYLQEIERFVENHFPTLPSKGSQGCHDELKNFLNNTEKTICNEVLRLTPLLKDSGLLVPLKDSYSRHLFTTLDPLLNSDLSVKEIYWLISWGRDVFFRQDSLNFLEVYDPLLLTGWFEKAKITLLKVLPNYISTTLQNILCNDEHYGHNETSMDQETFNRVHIDVTQCLNSVILEAKKVGLTLMDEITVKIAYDSVSKVYLECLLKSKFIKLQKRWRNAVEKIKEDVQYFNDAFSELNGTAVQQKQLLKRMSEVLHCNDVEGLKIICSQLFRDFPKDSEQYVPDLLRWRRVLSERQVREVLDVSRDLSLNPKPRCFTCPPLMGLSCFGASRSSMKFKEKKMPIMFRRKTKSGNEEKPLMKNIQQTEGEQASGYSSQQSGVPDLIARNVEVRLLNTLRKILSDQSTPEDFDSAVEVSKTWRKLHNSYSQDWLCKYLQEIDQFVERRFPTLPAEGPRGSQVEQIQDFLKSAQSMIRNDVSRLTPVLKDAGLLVHLIDSYSRHLFTNLDLLLNRDLSVQEIFCLLLWGKDVFFSPDSQHFFRVDDPLLLTGWIERAKRKLLPKLQNKISTILQNILCYDEKQGHNEDSMDEETFIRVYLDVTQCLNAVIQSSKKFSHTLMCTTQMLCLKELHHFVQGYVYAEKKHLEKQKNLKKNSVHLFRLISTSRQLRFFAPRLNSPATNNSDGLSNIILMLEELEDHALSIVQKMMKHLAQTFLRRYFKGEDEQIQMLTEAIQKQFASLPQTDVGKEIQEIFVNVTYDCVSHMYLDCLVKSKFRQLEKRWGNVGERMREDALNALKITCCHLFRDFPQDSEQYVPDLLCWKRVLSKRQVREVLDVSRDLGLNPKPSCFPCQPLKGLCCFM</sequence>
<feature type="compositionally biased region" description="Polar residues" evidence="2">
    <location>
        <begin position="582"/>
        <end position="595"/>
    </location>
</feature>
<evidence type="ECO:0000313" key="4">
    <source>
        <dbReference type="Proteomes" id="UP000830375"/>
    </source>
</evidence>
<dbReference type="Proteomes" id="UP000830375">
    <property type="component" value="Unassembled WGS sequence"/>
</dbReference>
<name>A0ABQ8M4S1_LABRO</name>
<comment type="caution">
    <text evidence="3">The sequence shown here is derived from an EMBL/GenBank/DDBJ whole genome shotgun (WGS) entry which is preliminary data.</text>
</comment>